<keyword evidence="8" id="KW-0479">Metal-binding</keyword>
<keyword evidence="11" id="KW-0630">Potassium</keyword>
<evidence type="ECO:0000256" key="18">
    <source>
        <dbReference type="RuleBase" id="RU365014"/>
    </source>
</evidence>
<proteinExistence type="inferred from homology"/>
<dbReference type="GO" id="GO:0046872">
    <property type="term" value="F:metal ion binding"/>
    <property type="evidence" value="ECO:0007669"/>
    <property type="project" value="UniProtKB-KW"/>
</dbReference>
<evidence type="ECO:0000259" key="20">
    <source>
        <dbReference type="Pfam" id="PF00676"/>
    </source>
</evidence>
<keyword evidence="6" id="KW-1003">Cell membrane</keyword>
<evidence type="ECO:0000256" key="1">
    <source>
        <dbReference type="ARBA" id="ARBA00001964"/>
    </source>
</evidence>
<protein>
    <recommendedName>
        <fullName evidence="18">2-oxoisovalerate dehydrogenase subunit alpha</fullName>
        <ecNumber evidence="18">1.2.4.4</ecNumber>
    </recommendedName>
    <alternativeName>
        <fullName evidence="18">Branched-chain alpha-keto acid dehydrogenase E1 component alpha chain</fullName>
    </alternativeName>
</protein>
<evidence type="ECO:0000256" key="11">
    <source>
        <dbReference type="ARBA" id="ARBA00022958"/>
    </source>
</evidence>
<keyword evidence="9" id="KW-0547">Nucleotide-binding</keyword>
<organism evidence="21">
    <name type="scientific">Medioppia subpectinata</name>
    <dbReference type="NCBI Taxonomy" id="1979941"/>
    <lineage>
        <taxon>Eukaryota</taxon>
        <taxon>Metazoa</taxon>
        <taxon>Ecdysozoa</taxon>
        <taxon>Arthropoda</taxon>
        <taxon>Chelicerata</taxon>
        <taxon>Arachnida</taxon>
        <taxon>Acari</taxon>
        <taxon>Acariformes</taxon>
        <taxon>Sarcoptiformes</taxon>
        <taxon>Oribatida</taxon>
        <taxon>Brachypylina</taxon>
        <taxon>Oppioidea</taxon>
        <taxon>Oppiidae</taxon>
        <taxon>Medioppia</taxon>
    </lineage>
</organism>
<dbReference type="SMART" id="SM00175">
    <property type="entry name" value="RAB"/>
    <property type="match status" value="1"/>
</dbReference>
<dbReference type="InterPro" id="IPR005225">
    <property type="entry name" value="Small_GTP-bd"/>
</dbReference>
<comment type="similarity">
    <text evidence="4 18">Belongs to the BCKDHA family.</text>
</comment>
<evidence type="ECO:0000256" key="16">
    <source>
        <dbReference type="ARBA" id="ARBA00023288"/>
    </source>
</evidence>
<dbReference type="EMBL" id="OC858352">
    <property type="protein sequence ID" value="CAD7626359.1"/>
    <property type="molecule type" value="Genomic_DNA"/>
</dbReference>
<evidence type="ECO:0000256" key="14">
    <source>
        <dbReference type="ARBA" id="ARBA00023134"/>
    </source>
</evidence>
<name>A0A7R9KNH2_9ACAR</name>
<feature type="domain" description="Dehydrogenase E1 component" evidence="20">
    <location>
        <begin position="303"/>
        <end position="599"/>
    </location>
</feature>
<comment type="catalytic activity">
    <reaction evidence="18">
        <text>N(6)-[(R)-lipoyl]-L-lysyl-[protein] + 3-methyl-2-oxobutanoate + H(+) = N(6)-[(R)-S(8)-2-methylpropanoyldihydrolipoyl]-L-lysyl-[protein] + CO2</text>
        <dbReference type="Rhea" id="RHEA:13457"/>
        <dbReference type="Rhea" id="RHEA-COMP:10474"/>
        <dbReference type="Rhea" id="RHEA-COMP:10497"/>
        <dbReference type="ChEBI" id="CHEBI:11851"/>
        <dbReference type="ChEBI" id="CHEBI:15378"/>
        <dbReference type="ChEBI" id="CHEBI:16526"/>
        <dbReference type="ChEBI" id="CHEBI:83099"/>
        <dbReference type="ChEBI" id="CHEBI:83142"/>
        <dbReference type="EC" id="1.2.4.4"/>
    </reaction>
</comment>
<dbReference type="InterPro" id="IPR001806">
    <property type="entry name" value="Small_GTPase"/>
</dbReference>
<dbReference type="GO" id="GO:0003863">
    <property type="term" value="F:branched-chain 2-oxo acid dehydrogenase activity"/>
    <property type="evidence" value="ECO:0007669"/>
    <property type="project" value="UniProtKB-EC"/>
</dbReference>
<comment type="similarity">
    <text evidence="5">Belongs to the small GTPase superfamily. Rho family.</text>
</comment>
<keyword evidence="18" id="KW-0786">Thiamine pyrophosphate</keyword>
<dbReference type="GO" id="GO:0005525">
    <property type="term" value="F:GTP binding"/>
    <property type="evidence" value="ECO:0007669"/>
    <property type="project" value="UniProtKB-KW"/>
</dbReference>
<evidence type="ECO:0000256" key="15">
    <source>
        <dbReference type="ARBA" id="ARBA00023136"/>
    </source>
</evidence>
<evidence type="ECO:0000256" key="9">
    <source>
        <dbReference type="ARBA" id="ARBA00022741"/>
    </source>
</evidence>
<keyword evidence="12 18" id="KW-0560">Oxidoreductase</keyword>
<evidence type="ECO:0000256" key="13">
    <source>
        <dbReference type="ARBA" id="ARBA00023128"/>
    </source>
</evidence>
<keyword evidence="22" id="KW-1185">Reference proteome</keyword>
<evidence type="ECO:0000256" key="3">
    <source>
        <dbReference type="ARBA" id="ARBA00004342"/>
    </source>
</evidence>
<dbReference type="InterPro" id="IPR050771">
    <property type="entry name" value="Alpha-ketoacid_DH_E1_comp"/>
</dbReference>
<dbReference type="InterPro" id="IPR027417">
    <property type="entry name" value="P-loop_NTPase"/>
</dbReference>
<dbReference type="Pfam" id="PF00071">
    <property type="entry name" value="Ras"/>
    <property type="match status" value="1"/>
</dbReference>
<evidence type="ECO:0000256" key="12">
    <source>
        <dbReference type="ARBA" id="ARBA00023002"/>
    </source>
</evidence>
<dbReference type="PANTHER" id="PTHR43380:SF1">
    <property type="entry name" value="2-OXOISOVALERATE DEHYDROGENASE SUBUNIT ALPHA, MITOCHONDRIAL"/>
    <property type="match status" value="1"/>
</dbReference>
<keyword evidence="7" id="KW-0488">Methylation</keyword>
<comment type="function">
    <text evidence="18">The branched-chain alpha-keto dehydrogenase complex catalyzes the overall conversion of alpha-keto acids to acyl-CoA and CO(2). It contains multiple copies of three enzymatic components: branched-chain alpha-keto acid decarboxylase (E1), lipoamide acyltransferase (E2) and lipoamide dehydrogenase (E3).</text>
</comment>
<comment type="cofactor">
    <cofactor evidence="1 18">
        <name>thiamine diphosphate</name>
        <dbReference type="ChEBI" id="CHEBI:58937"/>
    </cofactor>
</comment>
<dbReference type="PROSITE" id="PS51420">
    <property type="entry name" value="RHO"/>
    <property type="match status" value="1"/>
</dbReference>
<dbReference type="InterPro" id="IPR001017">
    <property type="entry name" value="DH_E1"/>
</dbReference>
<feature type="region of interest" description="Disordered" evidence="19">
    <location>
        <begin position="225"/>
        <end position="244"/>
    </location>
</feature>
<keyword evidence="17" id="KW-0636">Prenylation</keyword>
<dbReference type="GO" id="GO:0003924">
    <property type="term" value="F:GTPase activity"/>
    <property type="evidence" value="ECO:0007669"/>
    <property type="project" value="InterPro"/>
</dbReference>
<evidence type="ECO:0000313" key="22">
    <source>
        <dbReference type="Proteomes" id="UP000759131"/>
    </source>
</evidence>
<keyword evidence="10" id="KW-0809">Transit peptide</keyword>
<evidence type="ECO:0000256" key="4">
    <source>
        <dbReference type="ARBA" id="ARBA00008646"/>
    </source>
</evidence>
<dbReference type="OrthoDB" id="3845at2759"/>
<keyword evidence="14" id="KW-0342">GTP-binding</keyword>
<dbReference type="SUPFAM" id="SSF52518">
    <property type="entry name" value="Thiamin diphosphate-binding fold (THDP-binding)"/>
    <property type="match status" value="1"/>
</dbReference>
<dbReference type="SMART" id="SM00173">
    <property type="entry name" value="RAS"/>
    <property type="match status" value="1"/>
</dbReference>
<keyword evidence="15" id="KW-0472">Membrane</keyword>
<dbReference type="Pfam" id="PF00676">
    <property type="entry name" value="E1_dh"/>
    <property type="match status" value="1"/>
</dbReference>
<evidence type="ECO:0000313" key="21">
    <source>
        <dbReference type="EMBL" id="CAD7626359.1"/>
    </source>
</evidence>
<evidence type="ECO:0000256" key="19">
    <source>
        <dbReference type="SAM" id="MobiDB-lite"/>
    </source>
</evidence>
<evidence type="ECO:0000256" key="2">
    <source>
        <dbReference type="ARBA" id="ARBA00004305"/>
    </source>
</evidence>
<dbReference type="CDD" id="cd02000">
    <property type="entry name" value="TPP_E1_PDC_ADC_BCADC"/>
    <property type="match status" value="1"/>
</dbReference>
<dbReference type="Gene3D" id="3.40.50.300">
    <property type="entry name" value="P-loop containing nucleotide triphosphate hydrolases"/>
    <property type="match status" value="1"/>
</dbReference>
<accession>A0A7R9KNH2</accession>
<dbReference type="EC" id="1.2.4.4" evidence="18"/>
<evidence type="ECO:0000256" key="5">
    <source>
        <dbReference type="ARBA" id="ARBA00010142"/>
    </source>
</evidence>
<dbReference type="GO" id="GO:0005886">
    <property type="term" value="C:plasma membrane"/>
    <property type="evidence" value="ECO:0007669"/>
    <property type="project" value="UniProtKB-SubCell"/>
</dbReference>
<keyword evidence="16" id="KW-0449">Lipoprotein</keyword>
<dbReference type="Proteomes" id="UP000759131">
    <property type="component" value="Unassembled WGS sequence"/>
</dbReference>
<feature type="compositionally biased region" description="Low complexity" evidence="19">
    <location>
        <begin position="231"/>
        <end position="242"/>
    </location>
</feature>
<dbReference type="FunFam" id="3.40.50.970:FF:000015">
    <property type="entry name" value="2-oxoisovalerate dehydrogenase subunit alpha"/>
    <property type="match status" value="1"/>
</dbReference>
<dbReference type="GO" id="GO:0009083">
    <property type="term" value="P:branched-chain amino acid catabolic process"/>
    <property type="evidence" value="ECO:0007669"/>
    <property type="project" value="TreeGrafter"/>
</dbReference>
<dbReference type="PANTHER" id="PTHR43380">
    <property type="entry name" value="2-OXOISOVALERATE DEHYDROGENASE SUBUNIT ALPHA, MITOCHONDRIAL"/>
    <property type="match status" value="1"/>
</dbReference>
<dbReference type="InterPro" id="IPR029061">
    <property type="entry name" value="THDP-binding"/>
</dbReference>
<dbReference type="PROSITE" id="PS51419">
    <property type="entry name" value="RAB"/>
    <property type="match status" value="1"/>
</dbReference>
<evidence type="ECO:0000256" key="7">
    <source>
        <dbReference type="ARBA" id="ARBA00022481"/>
    </source>
</evidence>
<dbReference type="SMART" id="SM00174">
    <property type="entry name" value="RHO"/>
    <property type="match status" value="1"/>
</dbReference>
<keyword evidence="13" id="KW-0496">Mitochondrion</keyword>
<dbReference type="SUPFAM" id="SSF52540">
    <property type="entry name" value="P-loop containing nucleoside triphosphate hydrolases"/>
    <property type="match status" value="1"/>
</dbReference>
<sequence length="641" mass="72505">MTTVTQNIGNSRPIKVVVVGDGTVGKTCLLISYTTGKFPSGEYIPTVFENYAESMTCDGVDVNLTLWDTAGQEDYERLRPLSYPGADVFLLCYSIDNIHSYENMIAKWQPEIRHHCPKTPYILVGTKTDLRYSERLNKSVTNDLNGEEKTNGLNGKPFITRAMGKKMAKKINANKYIECSAMTLSGVNDVFKEANPYKTYANPWLRSNHQSKRCLHSTPEASPLEPLAAITNPTNTTSTSSNIVDDVPEFPGSRSKWTQTLQYILPEQFDGIPVYRVLNRNGVVINAKEDPNLSQEMVTKIYKGMTILNSMDRVLYESQRQGRISFYMTNYGEEGTHFGSAAAINDDDLVFGQYREAGVLMWRGFKLEKFMAQCYGNVDDLEKGRQMPVHYGSREHHFVSISSPLATQMPQAVGAAFALKREAKGRCVICYFGEGAASEGDAQAALNFAATLSAPIIFFCRNNGYAISTPTHEQYRGDGIAARGPAFGIPSIRVDGNDVLAVYNATREGRRICAEESRPVLIEAMTYRIGHHSTSDDSSAYRSVDEVKVWHQRDHPISRTRKYMESKDWWNEDMEKEWKEEAKRQVMSAFTSAEKQLKPNWLEMFTDVYDQMPDNLSEQVLELRKHLDVYKDHYPINNFKQ</sequence>
<dbReference type="FunFam" id="3.40.50.300:FF:000983">
    <property type="entry name" value="Rho family GTPase"/>
    <property type="match status" value="1"/>
</dbReference>
<evidence type="ECO:0000256" key="10">
    <source>
        <dbReference type="ARBA" id="ARBA00022946"/>
    </source>
</evidence>
<dbReference type="EMBL" id="CAJPIZ010003777">
    <property type="protein sequence ID" value="CAG2106789.1"/>
    <property type="molecule type" value="Genomic_DNA"/>
</dbReference>
<evidence type="ECO:0000256" key="8">
    <source>
        <dbReference type="ARBA" id="ARBA00022723"/>
    </source>
</evidence>
<reference evidence="21" key="1">
    <citation type="submission" date="2020-11" db="EMBL/GenBank/DDBJ databases">
        <authorList>
            <person name="Tran Van P."/>
        </authorList>
    </citation>
    <scope>NUCLEOTIDE SEQUENCE</scope>
</reference>
<comment type="subcellular location">
    <subcellularLocation>
        <location evidence="3">Cell membrane</location>
        <topology evidence="3">Lipid-anchor</topology>
        <orientation evidence="3">Cytoplasmic side</orientation>
    </subcellularLocation>
    <subcellularLocation>
        <location evidence="2">Mitochondrion matrix</location>
    </subcellularLocation>
</comment>
<evidence type="ECO:0000256" key="6">
    <source>
        <dbReference type="ARBA" id="ARBA00022475"/>
    </source>
</evidence>
<dbReference type="NCBIfam" id="TIGR00231">
    <property type="entry name" value="small_GTP"/>
    <property type="match status" value="1"/>
</dbReference>
<dbReference type="GO" id="GO:0005759">
    <property type="term" value="C:mitochondrial matrix"/>
    <property type="evidence" value="ECO:0007669"/>
    <property type="project" value="UniProtKB-SubCell"/>
</dbReference>
<dbReference type="Gene3D" id="3.40.50.970">
    <property type="match status" value="1"/>
</dbReference>
<dbReference type="PRINTS" id="PR00449">
    <property type="entry name" value="RASTRNSFRMNG"/>
</dbReference>
<dbReference type="PROSITE" id="PS51421">
    <property type="entry name" value="RAS"/>
    <property type="match status" value="1"/>
</dbReference>
<dbReference type="CDD" id="cd00157">
    <property type="entry name" value="Rho"/>
    <property type="match status" value="1"/>
</dbReference>
<dbReference type="AlphaFoldDB" id="A0A7R9KNH2"/>
<evidence type="ECO:0000256" key="17">
    <source>
        <dbReference type="ARBA" id="ARBA00023289"/>
    </source>
</evidence>
<gene>
    <name evidence="21" type="ORF">OSB1V03_LOCUS6792</name>
</gene>